<evidence type="ECO:0000313" key="3">
    <source>
        <dbReference type="Proteomes" id="UP000024332"/>
    </source>
</evidence>
<keyword evidence="1" id="KW-1133">Transmembrane helix</keyword>
<sequence>MSIPPLLFLIYGISSPLYYTALKGKLSNERGFWSVWVSSPFLISYFFSTIIYIIALSVINIIYIIFLPKLFNYVKNGLLLISIGILWEIIYKLL</sequence>
<organism evidence="2 3">
    <name type="scientific">Candidatus Acidianus copahuensis</name>
    <dbReference type="NCBI Taxonomy" id="1160895"/>
    <lineage>
        <taxon>Archaea</taxon>
        <taxon>Thermoproteota</taxon>
        <taxon>Thermoprotei</taxon>
        <taxon>Sulfolobales</taxon>
        <taxon>Sulfolobaceae</taxon>
        <taxon>Acidianus</taxon>
    </lineage>
</organism>
<dbReference type="OrthoDB" id="39936at2157"/>
<keyword evidence="1" id="KW-0812">Transmembrane</keyword>
<feature type="transmembrane region" description="Helical" evidence="1">
    <location>
        <begin position="6"/>
        <end position="22"/>
    </location>
</feature>
<accession>A0A031LPU5</accession>
<name>A0A031LPU5_9CREN</name>
<evidence type="ECO:0000256" key="1">
    <source>
        <dbReference type="SAM" id="Phobius"/>
    </source>
</evidence>
<protein>
    <submittedName>
        <fullName evidence="2">Uncharacterized protein</fullName>
    </submittedName>
</protein>
<reference evidence="2 3" key="1">
    <citation type="submission" date="2014-03" db="EMBL/GenBank/DDBJ databases">
        <title>Draft genome sequence of the novel thermoacidophilic archaea Acidianus copahuensis ALE1 strain, isolated from Copahue volcanic area in Neuquen Argentina.</title>
        <authorList>
            <person name="Urbieta M.S."/>
            <person name="Rascovan N."/>
            <person name="Castro C."/>
            <person name="Revale S."/>
            <person name="Giaveno M.A."/>
            <person name="Vazquez M.P."/>
            <person name="Donati E.R."/>
        </authorList>
    </citation>
    <scope>NUCLEOTIDE SEQUENCE [LARGE SCALE GENOMIC DNA]</scope>
    <source>
        <strain evidence="2 3">ALE1</strain>
    </source>
</reference>
<keyword evidence="3" id="KW-1185">Reference proteome</keyword>
<proteinExistence type="predicted"/>
<dbReference type="AlphaFoldDB" id="A0A031LPU5"/>
<evidence type="ECO:0000313" key="2">
    <source>
        <dbReference type="EMBL" id="EZQ07107.1"/>
    </source>
</evidence>
<dbReference type="STRING" id="1160895.CM19_05685"/>
<keyword evidence="1" id="KW-0472">Membrane</keyword>
<feature type="transmembrane region" description="Helical" evidence="1">
    <location>
        <begin position="73"/>
        <end position="91"/>
    </location>
</feature>
<comment type="caution">
    <text evidence="2">The sequence shown here is derived from an EMBL/GenBank/DDBJ whole genome shotgun (WGS) entry which is preliminary data.</text>
</comment>
<dbReference type="RefSeq" id="WP_048099393.1">
    <property type="nucleotide sequence ID" value="NZ_JFZT01000039.1"/>
</dbReference>
<feature type="transmembrane region" description="Helical" evidence="1">
    <location>
        <begin position="42"/>
        <end position="67"/>
    </location>
</feature>
<gene>
    <name evidence="2" type="ORF">CM19_05685</name>
</gene>
<dbReference type="EMBL" id="JFZT01000039">
    <property type="protein sequence ID" value="EZQ07107.1"/>
    <property type="molecule type" value="Genomic_DNA"/>
</dbReference>
<dbReference type="Proteomes" id="UP000024332">
    <property type="component" value="Unassembled WGS sequence"/>
</dbReference>